<dbReference type="VEuPathDB" id="FungiDB:VP01_1797g3"/>
<proteinExistence type="predicted"/>
<organism evidence="2 3">
    <name type="scientific">Puccinia sorghi</name>
    <dbReference type="NCBI Taxonomy" id="27349"/>
    <lineage>
        <taxon>Eukaryota</taxon>
        <taxon>Fungi</taxon>
        <taxon>Dikarya</taxon>
        <taxon>Basidiomycota</taxon>
        <taxon>Pucciniomycotina</taxon>
        <taxon>Pucciniomycetes</taxon>
        <taxon>Pucciniales</taxon>
        <taxon>Pucciniaceae</taxon>
        <taxon>Puccinia</taxon>
    </lineage>
</organism>
<dbReference type="AlphaFoldDB" id="A0A0L6VEE8"/>
<reference evidence="2 3" key="1">
    <citation type="submission" date="2015-08" db="EMBL/GenBank/DDBJ databases">
        <title>Next Generation Sequencing and Analysis of the Genome of Puccinia sorghi L Schw, the Causal Agent of Maize Common Rust.</title>
        <authorList>
            <person name="Rochi L."/>
            <person name="Burguener G."/>
            <person name="Darino M."/>
            <person name="Turjanski A."/>
            <person name="Kreff E."/>
            <person name="Dieguez M.J."/>
            <person name="Sacco F."/>
        </authorList>
    </citation>
    <scope>NUCLEOTIDE SEQUENCE [LARGE SCALE GENOMIC DNA]</scope>
    <source>
        <strain evidence="2 3">RO10H11247</strain>
    </source>
</reference>
<keyword evidence="3" id="KW-1185">Reference proteome</keyword>
<feature type="compositionally biased region" description="Polar residues" evidence="1">
    <location>
        <begin position="286"/>
        <end position="296"/>
    </location>
</feature>
<evidence type="ECO:0000313" key="2">
    <source>
        <dbReference type="EMBL" id="KNZ59133.1"/>
    </source>
</evidence>
<feature type="region of interest" description="Disordered" evidence="1">
    <location>
        <begin position="265"/>
        <end position="315"/>
    </location>
</feature>
<dbReference type="Proteomes" id="UP000037035">
    <property type="component" value="Unassembled WGS sequence"/>
</dbReference>
<comment type="caution">
    <text evidence="2">The sequence shown here is derived from an EMBL/GenBank/DDBJ whole genome shotgun (WGS) entry which is preliminary data.</text>
</comment>
<gene>
    <name evidence="2" type="ORF">VP01_1797g3</name>
</gene>
<sequence>MPWNSAQLPAWYCCIYTMAIVRAHPYLQDVVEGRKLTPGLDSSVEDFPAPFLPYDGLNQEGFINHKQPQGLAAHYQPGFSNSNPQWPGWNIDHDYPCKKNSLAGCCQNSNLHAFGHMFQSMPTHEFERPQEDSNVFQLNKELLSFEFQDFNDLRWLSSLEHVEPASLSPPEQQLVPGVLIPEKPGSQLMTSHEVTWPHNNLIVSGKEMQLISEPQTVDDLSWLFTPRHDHQPHPSLPEPLFLPQAQESLKQHPAIENYAQSSNDYAQSSNDYAKSKNDYAPRGAHNQIQSGPTFSNHENRQDSSSSGLVNGGSLQEHPIGELSEQLDKNSAPVHSMSWDPELAQLTIPNDSIDEEILREINQRFESRAGDLLEVNNLKQLPEEFAHLTGNLPVTLYIFPMKPLLFQIKVELSPEFIKNDIKEKFSGLNYRQKIMKQVTSLISWLLYIDAAVMRNLDPKGTISTNQKLVDWIFNQIFEPQNSLPVIGRFSIHDIQAITKALKFGPIQIMLITLLSSTEWSIREPQTAVMIMSHYYESEFPELSCALKSGPLPDLRSLAIQSKNLDIRIGGCNEEENQGRVWFCFAGSYMLIKKAVVMSKLEKFMSHLNICHYTLLRHIKKTKFKLGFELKPFLINWIDQVLFDLNQNKLPLLGNFVLKDGKSIYSLSPEDFNPIQRLLISLITSQDSYRRNFQAALSVFGYLLKNRAGQIYSQLFKNDKEYWDILTQEMDTVYKLKRKS</sequence>
<protein>
    <submittedName>
        <fullName evidence="2">Uncharacterized protein</fullName>
    </submittedName>
</protein>
<feature type="compositionally biased region" description="Low complexity" evidence="1">
    <location>
        <begin position="303"/>
        <end position="314"/>
    </location>
</feature>
<evidence type="ECO:0000256" key="1">
    <source>
        <dbReference type="SAM" id="MobiDB-lite"/>
    </source>
</evidence>
<dbReference type="OrthoDB" id="2499284at2759"/>
<evidence type="ECO:0000313" key="3">
    <source>
        <dbReference type="Proteomes" id="UP000037035"/>
    </source>
</evidence>
<name>A0A0L6VEE8_9BASI</name>
<accession>A0A0L6VEE8</accession>
<dbReference type="EMBL" id="LAVV01006611">
    <property type="protein sequence ID" value="KNZ59133.1"/>
    <property type="molecule type" value="Genomic_DNA"/>
</dbReference>